<keyword evidence="2" id="KW-1185">Reference proteome</keyword>
<name>A0AAV4H9B3_9GAST</name>
<dbReference type="EMBL" id="BMAT01008883">
    <property type="protein sequence ID" value="GFR94319.1"/>
    <property type="molecule type" value="Genomic_DNA"/>
</dbReference>
<gene>
    <name evidence="1" type="ORF">ElyMa_004400000</name>
</gene>
<protein>
    <submittedName>
        <fullName evidence="1">Uncharacterized protein</fullName>
    </submittedName>
</protein>
<evidence type="ECO:0000313" key="1">
    <source>
        <dbReference type="EMBL" id="GFR94319.1"/>
    </source>
</evidence>
<proteinExistence type="predicted"/>
<accession>A0AAV4H9B3</accession>
<comment type="caution">
    <text evidence="1">The sequence shown here is derived from an EMBL/GenBank/DDBJ whole genome shotgun (WGS) entry which is preliminary data.</text>
</comment>
<evidence type="ECO:0000313" key="2">
    <source>
        <dbReference type="Proteomes" id="UP000762676"/>
    </source>
</evidence>
<organism evidence="1 2">
    <name type="scientific">Elysia marginata</name>
    <dbReference type="NCBI Taxonomy" id="1093978"/>
    <lineage>
        <taxon>Eukaryota</taxon>
        <taxon>Metazoa</taxon>
        <taxon>Spiralia</taxon>
        <taxon>Lophotrochozoa</taxon>
        <taxon>Mollusca</taxon>
        <taxon>Gastropoda</taxon>
        <taxon>Heterobranchia</taxon>
        <taxon>Euthyneura</taxon>
        <taxon>Panpulmonata</taxon>
        <taxon>Sacoglossa</taxon>
        <taxon>Placobranchoidea</taxon>
        <taxon>Plakobranchidae</taxon>
        <taxon>Elysia</taxon>
    </lineage>
</organism>
<dbReference type="Proteomes" id="UP000762676">
    <property type="component" value="Unassembled WGS sequence"/>
</dbReference>
<reference evidence="1 2" key="1">
    <citation type="journal article" date="2021" name="Elife">
        <title>Chloroplast acquisition without the gene transfer in kleptoplastic sea slugs, Plakobranchus ocellatus.</title>
        <authorList>
            <person name="Maeda T."/>
            <person name="Takahashi S."/>
            <person name="Yoshida T."/>
            <person name="Shimamura S."/>
            <person name="Takaki Y."/>
            <person name="Nagai Y."/>
            <person name="Toyoda A."/>
            <person name="Suzuki Y."/>
            <person name="Arimoto A."/>
            <person name="Ishii H."/>
            <person name="Satoh N."/>
            <person name="Nishiyama T."/>
            <person name="Hasebe M."/>
            <person name="Maruyama T."/>
            <person name="Minagawa J."/>
            <person name="Obokata J."/>
            <person name="Shigenobu S."/>
        </authorList>
    </citation>
    <scope>NUCLEOTIDE SEQUENCE [LARGE SCALE GENOMIC DNA]</scope>
</reference>
<dbReference type="AlphaFoldDB" id="A0AAV4H9B3"/>
<sequence>MKTDEILDEYRSLDGALEHIVSDIVITLTAFISGEKLTPYHRDGPTMVIDCLVKNCRSFAFSNTRTELGLMGSLDNVLAGEICQIIRRGD</sequence>